<accession>A0AC62A467</accession>
<protein>
    <submittedName>
        <fullName evidence="1">FtsX-like permease family protein</fullName>
    </submittedName>
</protein>
<evidence type="ECO:0000313" key="1">
    <source>
        <dbReference type="EMBL" id="XRL96787.1"/>
    </source>
</evidence>
<organism evidence="1 2">
    <name type="scientific">Bacillus subtilis</name>
    <dbReference type="NCBI Taxonomy" id="1423"/>
    <lineage>
        <taxon>Bacteria</taxon>
        <taxon>Bacillati</taxon>
        <taxon>Bacillota</taxon>
        <taxon>Bacilli</taxon>
        <taxon>Bacillales</taxon>
        <taxon>Bacillaceae</taxon>
        <taxon>Bacillus</taxon>
    </lineage>
</organism>
<dbReference type="EMBL" id="CP120576">
    <property type="protein sequence ID" value="XRL96787.1"/>
    <property type="molecule type" value="Genomic_DNA"/>
</dbReference>
<sequence>MKKSILGLSMRFFRANKFITLTSIIGVILSVSLIISMTLFAVNAKQTLKNEVSKMYGEMDLSVGYEYGSKNVIDKDFVKKLKSNKNIEHSSSVLVTQVKLNTSDSQTSFYTVGVKNDALSKSRYHFKNNITKNEIIVNKGLAESLGAKIGDRLQAEGKSLKLVETIEDLNSTGIAPNILLVSHDNLQNIISKKTGKNIEATYILVKAKKGIDKFSLANEIKKNEKDLRIDIAEEDPFLKSNIESLSIFIVVLSFLIIIVTSLLIISNFEMFLYKYKNQFAIMRSIGATGRQLFSIVLLQSFFITAIGSILGLGFAMFSNKYLHIWLEKIFSFNASTVTFNLKLAFSITVICMVIIQLFLLLPAIKITKVLPLKVIQDNEEVNFKSFKYNRFWGKSFIILSTIIILFGKIIPKEEGGQVFCLLLASILLMAGIFILFPIYLGPLLICLAPFIRKILGVNSYVAIKNVIPQVKKNSFVILTISTMMIITVFGSVMLNTIQKNEQNSLKEQYPTSIVLTSRLGDNSTIDAIELERKVEEIKGISNTSSISTQSSGELINGNHNITFDYSLSDLGRMEKLGIFTKLPTDKKNIIVISEEFSNKHSLKTGDTVELGKYSDADQKVISTGRYKIGAITAKLKDSDVYMDWKEKKYKTDFTVFSKLFVKSNHVKQTTAKLKRIKGQFPEIQINSYMDSVKKSKGMFYQRWSIFIVVISVMLISIIIGVFSSLINNINSKRKEFAILRTISLSRSGIINVILTQITLYLLIGLLLGVFSGGLLTIVISLIDPGKIYINFSIIGLISGFMLIMGLIIFFPYAARLGNKKITLELTQDNK</sequence>
<reference evidence="1" key="1">
    <citation type="submission" date="2025-02" db="EMBL/GenBank/DDBJ databases">
        <title>Complete genome sequences of 52 Bacillus and Priestia strains isolated from West-African fermentations and 26 reference strains from the DSMZ collection.</title>
        <authorList>
            <person name="Wiedenbein E.S."/>
            <person name="Canoy T.S."/>
            <person name="Hui Y."/>
            <person name="Parkouda C."/>
            <person name="Dawende C."/>
            <person name="Ametefe E."/>
            <person name="Jespersen L."/>
            <person name="Nielsen D.S."/>
        </authorList>
    </citation>
    <scope>NUCLEOTIDE SEQUENCE</scope>
    <source>
        <strain evidence="1">PRO56</strain>
    </source>
</reference>
<gene>
    <name evidence="1" type="ORF">P5633_22050</name>
</gene>
<evidence type="ECO:0000313" key="2">
    <source>
        <dbReference type="Proteomes" id="UP001214898"/>
    </source>
</evidence>
<dbReference type="Proteomes" id="UP001214898">
    <property type="component" value="Chromosome"/>
</dbReference>
<name>A0AC62A467_BACIU</name>
<proteinExistence type="predicted"/>